<dbReference type="Proteomes" id="UP000319804">
    <property type="component" value="Unassembled WGS sequence"/>
</dbReference>
<protein>
    <submittedName>
        <fullName evidence="2">Uncharacterized protein</fullName>
    </submittedName>
</protein>
<dbReference type="OrthoDB" id="9958032at2"/>
<gene>
    <name evidence="2" type="ORF">FHX68_0541</name>
</gene>
<organism evidence="2 3">
    <name type="scientific">Microbacterium lacticum</name>
    <dbReference type="NCBI Taxonomy" id="33885"/>
    <lineage>
        <taxon>Bacteria</taxon>
        <taxon>Bacillati</taxon>
        <taxon>Actinomycetota</taxon>
        <taxon>Actinomycetes</taxon>
        <taxon>Micrococcales</taxon>
        <taxon>Microbacteriaceae</taxon>
        <taxon>Microbacterium</taxon>
    </lineage>
</organism>
<sequence length="116" mass="13128">MTTTKKNAPDVSCNSVEGEDRNPTKGTIVNEATSVPSSADIERGLFRAHGERYAALVWNHANDLEFVDQVLADMVDDDGRVSERHLRHVFRFALMRLADELRLTFPTRPEFPEVTK</sequence>
<reference evidence="2 3" key="1">
    <citation type="submission" date="2019-06" db="EMBL/GenBank/DDBJ databases">
        <title>Sequencing the genomes of 1000 actinobacteria strains.</title>
        <authorList>
            <person name="Klenk H.-P."/>
        </authorList>
    </citation>
    <scope>NUCLEOTIDE SEQUENCE [LARGE SCALE GENOMIC DNA]</scope>
    <source>
        <strain evidence="2 3">DSM 20427</strain>
    </source>
</reference>
<feature type="region of interest" description="Disordered" evidence="1">
    <location>
        <begin position="1"/>
        <end position="30"/>
    </location>
</feature>
<evidence type="ECO:0000313" key="3">
    <source>
        <dbReference type="Proteomes" id="UP000319804"/>
    </source>
</evidence>
<evidence type="ECO:0000256" key="1">
    <source>
        <dbReference type="SAM" id="MobiDB-lite"/>
    </source>
</evidence>
<dbReference type="AlphaFoldDB" id="A0A4Y3UL27"/>
<proteinExistence type="predicted"/>
<dbReference type="RefSeq" id="WP_141379664.1">
    <property type="nucleotide sequence ID" value="NZ_BJNA01000008.1"/>
</dbReference>
<name>A0A4Y3UL27_9MICO</name>
<accession>A0A4Y3UL27</accession>
<comment type="caution">
    <text evidence="2">The sequence shown here is derived from an EMBL/GenBank/DDBJ whole genome shotgun (WGS) entry which is preliminary data.</text>
</comment>
<evidence type="ECO:0000313" key="2">
    <source>
        <dbReference type="EMBL" id="TQN00446.1"/>
    </source>
</evidence>
<dbReference type="EMBL" id="VFPS01000001">
    <property type="protein sequence ID" value="TQN00446.1"/>
    <property type="molecule type" value="Genomic_DNA"/>
</dbReference>
<keyword evidence="3" id="KW-1185">Reference proteome</keyword>